<dbReference type="Proteomes" id="UP000326877">
    <property type="component" value="Unassembled WGS sequence"/>
</dbReference>
<dbReference type="AlphaFoldDB" id="A0A5N7CBN2"/>
<organism evidence="1">
    <name type="scientific">Petromyces alliaceus</name>
    <name type="common">Aspergillus alliaceus</name>
    <dbReference type="NCBI Taxonomy" id="209559"/>
    <lineage>
        <taxon>Eukaryota</taxon>
        <taxon>Fungi</taxon>
        <taxon>Dikarya</taxon>
        <taxon>Ascomycota</taxon>
        <taxon>Pezizomycotina</taxon>
        <taxon>Eurotiomycetes</taxon>
        <taxon>Eurotiomycetidae</taxon>
        <taxon>Eurotiales</taxon>
        <taxon>Aspergillaceae</taxon>
        <taxon>Aspergillus</taxon>
        <taxon>Aspergillus subgen. Circumdati</taxon>
    </lineage>
</organism>
<sequence length="292" mass="33828">MAANGRPSRSLEPFANTPREIPIDEEFSIYNETLQSDTTSLTSSILHYEYENGRRYHKYGQAQYLMPNDEAEQDRLDLVIGNDLSPIQPSWVPPNVEFVIDDFENEWMHRRNFFDFIHARTISGCVRNWGRLMEQAYDHLKPGGYLECAEFAIDAYSDDGSFKQDSPYREYIDNINKAGEITGRPMNVAPLLQTWMNNAGFEDVTERVYVLPYGPWPKDPKLKEIGRWQYVQAPEGVEAYGLRLYTQVLGWPESEAKLHQALVKQQLRNKALHIYGKMYVPHLSFSLKDTCS</sequence>
<gene>
    <name evidence="1" type="ORF">BDV23DRAFT_171524</name>
</gene>
<dbReference type="GO" id="GO:0008168">
    <property type="term" value="F:methyltransferase activity"/>
    <property type="evidence" value="ECO:0007669"/>
    <property type="project" value="UniProtKB-KW"/>
</dbReference>
<dbReference type="SUPFAM" id="SSF53335">
    <property type="entry name" value="S-adenosyl-L-methionine-dependent methyltransferases"/>
    <property type="match status" value="1"/>
</dbReference>
<proteinExistence type="predicted"/>
<name>A0A5N7CBN2_PETAA</name>
<dbReference type="PANTHER" id="PTHR43591">
    <property type="entry name" value="METHYLTRANSFERASE"/>
    <property type="match status" value="1"/>
</dbReference>
<keyword evidence="1" id="KW-0808">Transferase</keyword>
<dbReference type="InterPro" id="IPR029063">
    <property type="entry name" value="SAM-dependent_MTases_sf"/>
</dbReference>
<dbReference type="PANTHER" id="PTHR43591:SF10">
    <property type="entry name" value="ABC TRANSMEMBRANE TYPE-1 DOMAIN-CONTAINING PROTEIN-RELATED"/>
    <property type="match status" value="1"/>
</dbReference>
<dbReference type="Gene3D" id="3.40.50.150">
    <property type="entry name" value="Vaccinia Virus protein VP39"/>
    <property type="match status" value="1"/>
</dbReference>
<evidence type="ECO:0000313" key="1">
    <source>
        <dbReference type="EMBL" id="KAE8391556.1"/>
    </source>
</evidence>
<dbReference type="Pfam" id="PF13489">
    <property type="entry name" value="Methyltransf_23"/>
    <property type="match status" value="1"/>
</dbReference>
<dbReference type="GO" id="GO:0032259">
    <property type="term" value="P:methylation"/>
    <property type="evidence" value="ECO:0007669"/>
    <property type="project" value="UniProtKB-KW"/>
</dbReference>
<accession>A0A5N7CBN2</accession>
<dbReference type="EMBL" id="ML735244">
    <property type="protein sequence ID" value="KAE8391556.1"/>
    <property type="molecule type" value="Genomic_DNA"/>
</dbReference>
<reference evidence="1" key="1">
    <citation type="submission" date="2019-04" db="EMBL/GenBank/DDBJ databases">
        <title>Friends and foes A comparative genomics studyof 23 Aspergillus species from section Flavi.</title>
        <authorList>
            <consortium name="DOE Joint Genome Institute"/>
            <person name="Kjaerbolling I."/>
            <person name="Vesth T."/>
            <person name="Frisvad J.C."/>
            <person name="Nybo J.L."/>
            <person name="Theobald S."/>
            <person name="Kildgaard S."/>
            <person name="Isbrandt T."/>
            <person name="Kuo A."/>
            <person name="Sato A."/>
            <person name="Lyhne E.K."/>
            <person name="Kogle M.E."/>
            <person name="Wiebenga A."/>
            <person name="Kun R.S."/>
            <person name="Lubbers R.J."/>
            <person name="Makela M.R."/>
            <person name="Barry K."/>
            <person name="Chovatia M."/>
            <person name="Clum A."/>
            <person name="Daum C."/>
            <person name="Haridas S."/>
            <person name="He G."/>
            <person name="LaButti K."/>
            <person name="Lipzen A."/>
            <person name="Mondo S."/>
            <person name="Riley R."/>
            <person name="Salamov A."/>
            <person name="Simmons B.A."/>
            <person name="Magnuson J.K."/>
            <person name="Henrissat B."/>
            <person name="Mortensen U.H."/>
            <person name="Larsen T.O."/>
            <person name="Devries R.P."/>
            <person name="Grigoriev I.V."/>
            <person name="Machida M."/>
            <person name="Baker S.E."/>
            <person name="Andersen M.R."/>
        </authorList>
    </citation>
    <scope>NUCLEOTIDE SEQUENCE [LARGE SCALE GENOMIC DNA]</scope>
    <source>
        <strain evidence="1">IBT 14317</strain>
    </source>
</reference>
<dbReference type="OrthoDB" id="2013972at2759"/>
<dbReference type="CDD" id="cd02440">
    <property type="entry name" value="AdoMet_MTases"/>
    <property type="match status" value="1"/>
</dbReference>
<keyword evidence="1" id="KW-0489">Methyltransferase</keyword>
<protein>
    <submittedName>
        <fullName evidence="1">S-adenosyl-L-methionine-dependent methyltransferase</fullName>
    </submittedName>
</protein>